<feature type="chain" id="PRO_5005526924" description="Phytocyanin domain-containing protein" evidence="12">
    <location>
        <begin position="26"/>
        <end position="191"/>
    </location>
</feature>
<comment type="subcellular location">
    <subcellularLocation>
        <location evidence="9">Endomembrane system</location>
        <topology evidence="9">Lipid-anchor</topology>
    </subcellularLocation>
    <subcellularLocation>
        <location evidence="1">Membrane</location>
        <topology evidence="1">Lipid-anchor</topology>
        <topology evidence="1">GPI-anchor</topology>
    </subcellularLocation>
</comment>
<evidence type="ECO:0000256" key="5">
    <source>
        <dbReference type="ARBA" id="ARBA00023157"/>
    </source>
</evidence>
<evidence type="ECO:0000256" key="8">
    <source>
        <dbReference type="ARBA" id="ARBA00035011"/>
    </source>
</evidence>
<organism evidence="14 15">
    <name type="scientific">Zostera marina</name>
    <name type="common">Eelgrass</name>
    <dbReference type="NCBI Taxonomy" id="29655"/>
    <lineage>
        <taxon>Eukaryota</taxon>
        <taxon>Viridiplantae</taxon>
        <taxon>Streptophyta</taxon>
        <taxon>Embryophyta</taxon>
        <taxon>Tracheophyta</taxon>
        <taxon>Spermatophyta</taxon>
        <taxon>Magnoliopsida</taxon>
        <taxon>Liliopsida</taxon>
        <taxon>Zosteraceae</taxon>
        <taxon>Zostera</taxon>
    </lineage>
</organism>
<dbReference type="Gene3D" id="2.60.40.420">
    <property type="entry name" value="Cupredoxins - blue copper proteins"/>
    <property type="match status" value="1"/>
</dbReference>
<dbReference type="Proteomes" id="UP000036987">
    <property type="component" value="Unassembled WGS sequence"/>
</dbReference>
<dbReference type="OMA" id="KMIVRVM"/>
<comment type="similarity">
    <text evidence="8">Belongs to the early nodulin-like (ENODL) family.</text>
</comment>
<evidence type="ECO:0000256" key="4">
    <source>
        <dbReference type="ARBA" id="ARBA00023136"/>
    </source>
</evidence>
<keyword evidence="3 12" id="KW-0732">Signal</keyword>
<keyword evidence="7" id="KW-0449">Lipoprotein</keyword>
<evidence type="ECO:0000313" key="14">
    <source>
        <dbReference type="EMBL" id="KMZ57335.1"/>
    </source>
</evidence>
<keyword evidence="5" id="KW-1015">Disulfide bond</keyword>
<name>A0A0K9NMW7_ZOSMR</name>
<feature type="region of interest" description="Disordered" evidence="10">
    <location>
        <begin position="135"/>
        <end position="165"/>
    </location>
</feature>
<dbReference type="EMBL" id="LFYR01002091">
    <property type="protein sequence ID" value="KMZ57335.1"/>
    <property type="molecule type" value="Genomic_DNA"/>
</dbReference>
<dbReference type="OrthoDB" id="959565at2759"/>
<keyword evidence="6" id="KW-0325">Glycoprotein</keyword>
<dbReference type="SUPFAM" id="SSF49503">
    <property type="entry name" value="Cupredoxins"/>
    <property type="match status" value="1"/>
</dbReference>
<dbReference type="InterPro" id="IPR008972">
    <property type="entry name" value="Cupredoxin"/>
</dbReference>
<gene>
    <name evidence="14" type="ORF">ZOSMA_87G00810</name>
</gene>
<evidence type="ECO:0000256" key="1">
    <source>
        <dbReference type="ARBA" id="ARBA00004589"/>
    </source>
</evidence>
<evidence type="ECO:0000256" key="12">
    <source>
        <dbReference type="SAM" id="SignalP"/>
    </source>
</evidence>
<reference evidence="15" key="1">
    <citation type="journal article" date="2016" name="Nature">
        <title>The genome of the seagrass Zostera marina reveals angiosperm adaptation to the sea.</title>
        <authorList>
            <person name="Olsen J.L."/>
            <person name="Rouze P."/>
            <person name="Verhelst B."/>
            <person name="Lin Y.-C."/>
            <person name="Bayer T."/>
            <person name="Collen J."/>
            <person name="Dattolo E."/>
            <person name="De Paoli E."/>
            <person name="Dittami S."/>
            <person name="Maumus F."/>
            <person name="Michel G."/>
            <person name="Kersting A."/>
            <person name="Lauritano C."/>
            <person name="Lohaus R."/>
            <person name="Toepel M."/>
            <person name="Tonon T."/>
            <person name="Vanneste K."/>
            <person name="Amirebrahimi M."/>
            <person name="Brakel J."/>
            <person name="Bostroem C."/>
            <person name="Chovatia M."/>
            <person name="Grimwood J."/>
            <person name="Jenkins J.W."/>
            <person name="Jueterbock A."/>
            <person name="Mraz A."/>
            <person name="Stam W.T."/>
            <person name="Tice H."/>
            <person name="Bornberg-Bauer E."/>
            <person name="Green P.J."/>
            <person name="Pearson G.A."/>
            <person name="Procaccini G."/>
            <person name="Duarte C.M."/>
            <person name="Schmutz J."/>
            <person name="Reusch T.B.H."/>
            <person name="Van de Peer Y."/>
        </authorList>
    </citation>
    <scope>NUCLEOTIDE SEQUENCE [LARGE SCALE GENOMIC DNA]</scope>
    <source>
        <strain evidence="15">cv. Finnish</strain>
    </source>
</reference>
<evidence type="ECO:0000256" key="9">
    <source>
        <dbReference type="ARBA" id="ARBA00037868"/>
    </source>
</evidence>
<dbReference type="InterPro" id="IPR003245">
    <property type="entry name" value="Phytocyanin_dom"/>
</dbReference>
<evidence type="ECO:0000256" key="6">
    <source>
        <dbReference type="ARBA" id="ARBA00023180"/>
    </source>
</evidence>
<accession>A0A0K9NMW7</accession>
<feature type="domain" description="Phytocyanin" evidence="13">
    <location>
        <begin position="26"/>
        <end position="128"/>
    </location>
</feature>
<proteinExistence type="inferred from homology"/>
<dbReference type="AlphaFoldDB" id="A0A0K9NMW7"/>
<evidence type="ECO:0000256" key="7">
    <source>
        <dbReference type="ARBA" id="ARBA00023288"/>
    </source>
</evidence>
<feature type="transmembrane region" description="Helical" evidence="11">
    <location>
        <begin position="170"/>
        <end position="190"/>
    </location>
</feature>
<keyword evidence="15" id="KW-1185">Reference proteome</keyword>
<keyword evidence="11" id="KW-0812">Transmembrane</keyword>
<evidence type="ECO:0000313" key="15">
    <source>
        <dbReference type="Proteomes" id="UP000036987"/>
    </source>
</evidence>
<evidence type="ECO:0000256" key="2">
    <source>
        <dbReference type="ARBA" id="ARBA00022622"/>
    </source>
</evidence>
<dbReference type="FunFam" id="2.60.40.420:FF:000010">
    <property type="entry name" value="Early nodulin-like protein 1"/>
    <property type="match status" value="1"/>
</dbReference>
<evidence type="ECO:0000256" key="10">
    <source>
        <dbReference type="SAM" id="MobiDB-lite"/>
    </source>
</evidence>
<sequence>MVNPIKLSLLTAFLFIILLRIPVSAFQYTVNDENGWVVPNVGDVLVYNHWASRNRFQIGDSIRFIYDRDSVLEVSEEEYEECYSLKPFNFSNSGDSVFVLKRPGSYFFISGVSTHCKKGQKIIVKVLSTHINHAPLESPSDSPSSFPTNRTDATPASSPATTKPKSNDAVAINICFALSPLCAVVVSFFFF</sequence>
<evidence type="ECO:0000256" key="11">
    <source>
        <dbReference type="SAM" id="Phobius"/>
    </source>
</evidence>
<keyword evidence="2" id="KW-0336">GPI-anchor</keyword>
<dbReference type="GO" id="GO:0098552">
    <property type="term" value="C:side of membrane"/>
    <property type="evidence" value="ECO:0007669"/>
    <property type="project" value="UniProtKB-KW"/>
</dbReference>
<dbReference type="GO" id="GO:0012505">
    <property type="term" value="C:endomembrane system"/>
    <property type="evidence" value="ECO:0007669"/>
    <property type="project" value="UniProtKB-SubCell"/>
</dbReference>
<keyword evidence="11" id="KW-1133">Transmembrane helix</keyword>
<dbReference type="PANTHER" id="PTHR33021">
    <property type="entry name" value="BLUE COPPER PROTEIN"/>
    <property type="match status" value="1"/>
</dbReference>
<dbReference type="PANTHER" id="PTHR33021:SF289">
    <property type="entry name" value="EARLY NODULIN-LIKE PROTEIN 5-RELATED"/>
    <property type="match status" value="1"/>
</dbReference>
<feature type="compositionally biased region" description="Low complexity" evidence="10">
    <location>
        <begin position="153"/>
        <end position="164"/>
    </location>
</feature>
<dbReference type="GO" id="GO:0009055">
    <property type="term" value="F:electron transfer activity"/>
    <property type="evidence" value="ECO:0007669"/>
    <property type="project" value="InterPro"/>
</dbReference>
<feature type="compositionally biased region" description="Polar residues" evidence="10">
    <location>
        <begin position="139"/>
        <end position="152"/>
    </location>
</feature>
<comment type="caution">
    <text evidence="14">The sequence shown here is derived from an EMBL/GenBank/DDBJ whole genome shotgun (WGS) entry which is preliminary data.</text>
</comment>
<keyword evidence="4 11" id="KW-0472">Membrane</keyword>
<evidence type="ECO:0000259" key="13">
    <source>
        <dbReference type="PROSITE" id="PS51485"/>
    </source>
</evidence>
<dbReference type="PROSITE" id="PS51485">
    <property type="entry name" value="PHYTOCYANIN"/>
    <property type="match status" value="1"/>
</dbReference>
<feature type="signal peptide" evidence="12">
    <location>
        <begin position="1"/>
        <end position="25"/>
    </location>
</feature>
<dbReference type="Pfam" id="PF02298">
    <property type="entry name" value="Cu_bind_like"/>
    <property type="match status" value="1"/>
</dbReference>
<dbReference type="InterPro" id="IPR039391">
    <property type="entry name" value="Phytocyanin-like"/>
</dbReference>
<evidence type="ECO:0000256" key="3">
    <source>
        <dbReference type="ARBA" id="ARBA00022729"/>
    </source>
</evidence>
<dbReference type="GO" id="GO:0005886">
    <property type="term" value="C:plasma membrane"/>
    <property type="evidence" value="ECO:0000318"/>
    <property type="project" value="GO_Central"/>
</dbReference>
<protein>
    <recommendedName>
        <fullName evidence="13">Phytocyanin domain-containing protein</fullName>
    </recommendedName>
</protein>
<dbReference type="STRING" id="29655.A0A0K9NMW7"/>